<comment type="subcellular location">
    <subcellularLocation>
        <location evidence="1">Cell membrane</location>
        <topology evidence="1">Multi-pass membrane protein</topology>
    </subcellularLocation>
</comment>
<evidence type="ECO:0000313" key="8">
    <source>
        <dbReference type="EMBL" id="MQS33878.1"/>
    </source>
</evidence>
<dbReference type="Pfam" id="PF01943">
    <property type="entry name" value="Polysacc_synt"/>
    <property type="match status" value="1"/>
</dbReference>
<feature type="transmembrane region" description="Helical" evidence="7">
    <location>
        <begin position="41"/>
        <end position="63"/>
    </location>
</feature>
<evidence type="ECO:0000256" key="4">
    <source>
        <dbReference type="ARBA" id="ARBA00022989"/>
    </source>
</evidence>
<protein>
    <recommendedName>
        <fullName evidence="6">Putative O-antigen transporter</fullName>
    </recommendedName>
</protein>
<evidence type="ECO:0000313" key="9">
    <source>
        <dbReference type="Proteomes" id="UP000460351"/>
    </source>
</evidence>
<sequence>MNRLFSNAFWLMASQIGGLLIPLIELPLLARRLGADEYGKVVYVLAISIMASVFIEYGFNFSAVKKIAGRKDDKYISQISTDVFLAKIILSIIPIILALTLIYTTSSGISIPNNWFVWIILFILSFGFTPFWYYISIGNIIFPAILDLLLRVTGLILIVIFVNSPSDAKTTI</sequence>
<reference evidence="8 9" key="1">
    <citation type="journal article" date="2019" name="Microorganisms">
        <title>Characteristics of Carbapenem-Resistant and Colistin-Resistant Escherichia coli Co-Producing NDM-1 and MCR-1 from Pig Farms in China.</title>
        <authorList>
            <person name="Peng Z."/>
            <person name="Li X."/>
            <person name="Hu Z."/>
            <person name="Li Z."/>
            <person name="Lv Y."/>
            <person name="Lei M."/>
            <person name="Wu B."/>
            <person name="Chen H."/>
            <person name="Wang X."/>
        </authorList>
    </citation>
    <scope>NUCLEOTIDE SEQUENCE [LARGE SCALE GENOMIC DNA]</scope>
    <source>
        <strain evidence="8 9">RXD010</strain>
    </source>
</reference>
<keyword evidence="2" id="KW-1003">Cell membrane</keyword>
<dbReference type="GO" id="GO:0005886">
    <property type="term" value="C:plasma membrane"/>
    <property type="evidence" value="ECO:0007669"/>
    <property type="project" value="UniProtKB-SubCell"/>
</dbReference>
<evidence type="ECO:0000256" key="6">
    <source>
        <dbReference type="ARBA" id="ARBA00049738"/>
    </source>
</evidence>
<evidence type="ECO:0000256" key="7">
    <source>
        <dbReference type="SAM" id="Phobius"/>
    </source>
</evidence>
<evidence type="ECO:0000256" key="3">
    <source>
        <dbReference type="ARBA" id="ARBA00022692"/>
    </source>
</evidence>
<dbReference type="Proteomes" id="UP000460351">
    <property type="component" value="Unassembled WGS sequence"/>
</dbReference>
<comment type="caution">
    <text evidence="8">The sequence shown here is derived from an EMBL/GenBank/DDBJ whole genome shotgun (WGS) entry which is preliminary data.</text>
</comment>
<keyword evidence="5 7" id="KW-0472">Membrane</keyword>
<dbReference type="EMBL" id="SQQU01000345">
    <property type="protein sequence ID" value="MQS33878.1"/>
    <property type="molecule type" value="Genomic_DNA"/>
</dbReference>
<dbReference type="RefSeq" id="WP_172720789.1">
    <property type="nucleotide sequence ID" value="NZ_SQQU01000345.1"/>
</dbReference>
<feature type="transmembrane region" description="Helical" evidence="7">
    <location>
        <begin position="7"/>
        <end position="29"/>
    </location>
</feature>
<dbReference type="InterPro" id="IPR002797">
    <property type="entry name" value="Polysacc_synth"/>
</dbReference>
<gene>
    <name evidence="8" type="ORF">E4K51_28250</name>
</gene>
<feature type="transmembrane region" description="Helical" evidence="7">
    <location>
        <begin position="115"/>
        <end position="133"/>
    </location>
</feature>
<dbReference type="AlphaFoldDB" id="A0AA44A5N0"/>
<evidence type="ECO:0000256" key="1">
    <source>
        <dbReference type="ARBA" id="ARBA00004651"/>
    </source>
</evidence>
<dbReference type="PANTHER" id="PTHR30250:SF11">
    <property type="entry name" value="O-ANTIGEN TRANSPORTER-RELATED"/>
    <property type="match status" value="1"/>
</dbReference>
<organism evidence="8 9">
    <name type="scientific">Escherichia coli</name>
    <dbReference type="NCBI Taxonomy" id="562"/>
    <lineage>
        <taxon>Bacteria</taxon>
        <taxon>Pseudomonadati</taxon>
        <taxon>Pseudomonadota</taxon>
        <taxon>Gammaproteobacteria</taxon>
        <taxon>Enterobacterales</taxon>
        <taxon>Enterobacteriaceae</taxon>
        <taxon>Escherichia</taxon>
    </lineage>
</organism>
<proteinExistence type="predicted"/>
<keyword evidence="4 7" id="KW-1133">Transmembrane helix</keyword>
<feature type="transmembrane region" description="Helical" evidence="7">
    <location>
        <begin position="84"/>
        <end position="103"/>
    </location>
</feature>
<dbReference type="InterPro" id="IPR050833">
    <property type="entry name" value="Poly_Biosynth_Transport"/>
</dbReference>
<feature type="transmembrane region" description="Helical" evidence="7">
    <location>
        <begin position="140"/>
        <end position="162"/>
    </location>
</feature>
<evidence type="ECO:0000256" key="5">
    <source>
        <dbReference type="ARBA" id="ARBA00023136"/>
    </source>
</evidence>
<accession>A0AA44A5N0</accession>
<feature type="non-terminal residue" evidence="8">
    <location>
        <position position="172"/>
    </location>
</feature>
<keyword evidence="3 7" id="KW-0812">Transmembrane</keyword>
<name>A0AA44A5N0_ECOLX</name>
<evidence type="ECO:0000256" key="2">
    <source>
        <dbReference type="ARBA" id="ARBA00022475"/>
    </source>
</evidence>
<dbReference type="PANTHER" id="PTHR30250">
    <property type="entry name" value="PST FAMILY PREDICTED COLANIC ACID TRANSPORTER"/>
    <property type="match status" value="1"/>
</dbReference>